<protein>
    <recommendedName>
        <fullName evidence="2">MPN domain-containing protein</fullName>
    </recommendedName>
</protein>
<dbReference type="EMBL" id="GEDC01029805">
    <property type="protein sequence ID" value="JAS07493.1"/>
    <property type="molecule type" value="Transcribed_RNA"/>
</dbReference>
<dbReference type="CDD" id="cd08060">
    <property type="entry name" value="MPN_UPF0172"/>
    <property type="match status" value="1"/>
</dbReference>
<proteinExistence type="inferred from homology"/>
<name>A0A1B6C1U2_9HEMI</name>
<evidence type="ECO:0000259" key="2">
    <source>
        <dbReference type="PROSITE" id="PS50249"/>
    </source>
</evidence>
<dbReference type="GO" id="GO:0072546">
    <property type="term" value="C:EMC complex"/>
    <property type="evidence" value="ECO:0007669"/>
    <property type="project" value="InterPro"/>
</dbReference>
<dbReference type="InterPro" id="IPR005366">
    <property type="entry name" value="EMC8/9"/>
</dbReference>
<reference evidence="3" key="1">
    <citation type="submission" date="2015-12" db="EMBL/GenBank/DDBJ databases">
        <title>De novo transcriptome assembly of four potential Pierce s Disease insect vectors from Arizona vineyards.</title>
        <authorList>
            <person name="Tassone E.E."/>
        </authorList>
    </citation>
    <scope>NUCLEOTIDE SEQUENCE</scope>
</reference>
<dbReference type="PANTHER" id="PTHR12941">
    <property type="entry name" value="ER MEMBRANE PROTEIN COMPLEX"/>
    <property type="match status" value="1"/>
</dbReference>
<evidence type="ECO:0000313" key="3">
    <source>
        <dbReference type="EMBL" id="JAS07493.1"/>
    </source>
</evidence>
<accession>A0A1B6C1U2</accession>
<comment type="similarity">
    <text evidence="1">Belongs to the EMC8/EMC9 family.</text>
</comment>
<dbReference type="PROSITE" id="PS50249">
    <property type="entry name" value="MPN"/>
    <property type="match status" value="1"/>
</dbReference>
<gene>
    <name evidence="3" type="ORF">g.7817</name>
</gene>
<evidence type="ECO:0000256" key="1">
    <source>
        <dbReference type="ARBA" id="ARBA00007461"/>
    </source>
</evidence>
<organism evidence="3">
    <name type="scientific">Clastoptera arizonana</name>
    <name type="common">Arizona spittle bug</name>
    <dbReference type="NCBI Taxonomy" id="38151"/>
    <lineage>
        <taxon>Eukaryota</taxon>
        <taxon>Metazoa</taxon>
        <taxon>Ecdysozoa</taxon>
        <taxon>Arthropoda</taxon>
        <taxon>Hexapoda</taxon>
        <taxon>Insecta</taxon>
        <taxon>Pterygota</taxon>
        <taxon>Neoptera</taxon>
        <taxon>Paraneoptera</taxon>
        <taxon>Hemiptera</taxon>
        <taxon>Auchenorrhyncha</taxon>
        <taxon>Cercopoidea</taxon>
        <taxon>Clastopteridae</taxon>
        <taxon>Clastoptera</taxon>
    </lineage>
</organism>
<feature type="domain" description="MPN" evidence="2">
    <location>
        <begin position="4"/>
        <end position="146"/>
    </location>
</feature>
<sequence length="207" mass="23295">MAEVRFTARAYCKMILHATKYPHCAINGVLLAESSKSTDSKKTKDVVFVDAIPLFHLCLHVSPMAEIALTQIDQMANSEGLMIAGYYLANENIRDLSIDKPATRIADKIAETFSSACLVLIDNQRLSLTMVEPALQVSQFVDVKWKVIDKSSWAIDDETLDTTSALIERHTYESLVDFDNHLDNISLDWRNTSINWLLEQITSQGKE</sequence>
<dbReference type="Pfam" id="PF03665">
    <property type="entry name" value="UPF0172"/>
    <property type="match status" value="1"/>
</dbReference>
<dbReference type="PANTHER" id="PTHR12941:SF10">
    <property type="entry name" value="ER MEMBRANE PROTEIN COMPLEX SUBUNIT 8_9 HOMOLOG"/>
    <property type="match status" value="1"/>
</dbReference>
<dbReference type="AlphaFoldDB" id="A0A1B6C1U2"/>
<dbReference type="InterPro" id="IPR037518">
    <property type="entry name" value="MPN"/>
</dbReference>